<dbReference type="AlphaFoldDB" id="A0A4Y2B875"/>
<protein>
    <submittedName>
        <fullName evidence="1">Uncharacterized protein</fullName>
    </submittedName>
</protein>
<accession>A0A4Y2B875</accession>
<gene>
    <name evidence="1" type="ORF">AVEN_165201_1</name>
</gene>
<reference evidence="1 2" key="1">
    <citation type="journal article" date="2019" name="Sci. Rep.">
        <title>Orb-weaving spider Araneus ventricosus genome elucidates the spidroin gene catalogue.</title>
        <authorList>
            <person name="Kono N."/>
            <person name="Nakamura H."/>
            <person name="Ohtoshi R."/>
            <person name="Moran D.A.P."/>
            <person name="Shinohara A."/>
            <person name="Yoshida Y."/>
            <person name="Fujiwara M."/>
            <person name="Mori M."/>
            <person name="Tomita M."/>
            <person name="Arakawa K."/>
        </authorList>
    </citation>
    <scope>NUCLEOTIDE SEQUENCE [LARGE SCALE GENOMIC DNA]</scope>
</reference>
<name>A0A4Y2B875_ARAVE</name>
<evidence type="ECO:0000313" key="2">
    <source>
        <dbReference type="Proteomes" id="UP000499080"/>
    </source>
</evidence>
<comment type="caution">
    <text evidence="1">The sequence shown here is derived from an EMBL/GenBank/DDBJ whole genome shotgun (WGS) entry which is preliminary data.</text>
</comment>
<organism evidence="1 2">
    <name type="scientific">Araneus ventricosus</name>
    <name type="common">Orbweaver spider</name>
    <name type="synonym">Epeira ventricosa</name>
    <dbReference type="NCBI Taxonomy" id="182803"/>
    <lineage>
        <taxon>Eukaryota</taxon>
        <taxon>Metazoa</taxon>
        <taxon>Ecdysozoa</taxon>
        <taxon>Arthropoda</taxon>
        <taxon>Chelicerata</taxon>
        <taxon>Arachnida</taxon>
        <taxon>Araneae</taxon>
        <taxon>Araneomorphae</taxon>
        <taxon>Entelegynae</taxon>
        <taxon>Araneoidea</taxon>
        <taxon>Araneidae</taxon>
        <taxon>Araneus</taxon>
    </lineage>
</organism>
<keyword evidence="2" id="KW-1185">Reference proteome</keyword>
<sequence length="105" mass="11910">MVSRDIQWRFLAQVLEVLDSCLEIQGPQILFDVSRSAKPTVNFRDCVAVSAQRRTEGTQFHQRSVMDVDLVQVKSDVEGQVSSRWCVVEVWRGESARVSSSSDHN</sequence>
<dbReference type="EMBL" id="BGPR01000054">
    <property type="protein sequence ID" value="GBL87599.1"/>
    <property type="molecule type" value="Genomic_DNA"/>
</dbReference>
<proteinExistence type="predicted"/>
<evidence type="ECO:0000313" key="1">
    <source>
        <dbReference type="EMBL" id="GBL87599.1"/>
    </source>
</evidence>
<dbReference type="Proteomes" id="UP000499080">
    <property type="component" value="Unassembled WGS sequence"/>
</dbReference>